<proteinExistence type="predicted"/>
<feature type="region of interest" description="Disordered" evidence="1">
    <location>
        <begin position="1"/>
        <end position="28"/>
    </location>
</feature>
<reference evidence="2" key="1">
    <citation type="submission" date="2022-03" db="EMBL/GenBank/DDBJ databases">
        <authorList>
            <person name="Lindestad O."/>
        </authorList>
    </citation>
    <scope>NUCLEOTIDE SEQUENCE</scope>
</reference>
<dbReference type="EMBL" id="CAKXAJ010025179">
    <property type="protein sequence ID" value="CAH2236076.1"/>
    <property type="molecule type" value="Genomic_DNA"/>
</dbReference>
<evidence type="ECO:0000313" key="2">
    <source>
        <dbReference type="EMBL" id="CAH2236076.1"/>
    </source>
</evidence>
<evidence type="ECO:0000256" key="1">
    <source>
        <dbReference type="SAM" id="MobiDB-lite"/>
    </source>
</evidence>
<comment type="caution">
    <text evidence="2">The sequence shown here is derived from an EMBL/GenBank/DDBJ whole genome shotgun (WGS) entry which is preliminary data.</text>
</comment>
<sequence>MNQAERPSDNTHTYTHTPAHTHTPPPLQVMQGACPATCRPVSINLLVIPPATTPFRPEHIAAEISMAFGILRISFVTKESTTSNNAGVDSPPCFGEHVKLSLLH</sequence>
<feature type="compositionally biased region" description="Low complexity" evidence="1">
    <location>
        <begin position="11"/>
        <end position="22"/>
    </location>
</feature>
<organism evidence="2 3">
    <name type="scientific">Pararge aegeria aegeria</name>
    <dbReference type="NCBI Taxonomy" id="348720"/>
    <lineage>
        <taxon>Eukaryota</taxon>
        <taxon>Metazoa</taxon>
        <taxon>Ecdysozoa</taxon>
        <taxon>Arthropoda</taxon>
        <taxon>Hexapoda</taxon>
        <taxon>Insecta</taxon>
        <taxon>Pterygota</taxon>
        <taxon>Neoptera</taxon>
        <taxon>Endopterygota</taxon>
        <taxon>Lepidoptera</taxon>
        <taxon>Glossata</taxon>
        <taxon>Ditrysia</taxon>
        <taxon>Papilionoidea</taxon>
        <taxon>Nymphalidae</taxon>
        <taxon>Satyrinae</taxon>
        <taxon>Satyrini</taxon>
        <taxon>Parargina</taxon>
        <taxon>Pararge</taxon>
    </lineage>
</organism>
<name>A0A8S4RJQ6_9NEOP</name>
<keyword evidence="3" id="KW-1185">Reference proteome</keyword>
<gene>
    <name evidence="2" type="primary">jg3649</name>
    <name evidence="2" type="ORF">PAEG_LOCUS13567</name>
</gene>
<protein>
    <submittedName>
        <fullName evidence="2">Jg3649 protein</fullName>
    </submittedName>
</protein>
<evidence type="ECO:0000313" key="3">
    <source>
        <dbReference type="Proteomes" id="UP000838756"/>
    </source>
</evidence>
<dbReference type="Proteomes" id="UP000838756">
    <property type="component" value="Unassembled WGS sequence"/>
</dbReference>
<accession>A0A8S4RJQ6</accession>
<dbReference type="AlphaFoldDB" id="A0A8S4RJQ6"/>